<dbReference type="PaxDb" id="55529-EKX52699"/>
<dbReference type="OMA" id="EEVCGFC"/>
<keyword evidence="1" id="KW-0378">Hydrolase</keyword>
<reference evidence="3" key="3">
    <citation type="submission" date="2016-03" db="UniProtKB">
        <authorList>
            <consortium name="EnsemblProtists"/>
        </authorList>
    </citation>
    <scope>IDENTIFICATION</scope>
</reference>
<evidence type="ECO:0000313" key="3">
    <source>
        <dbReference type="EnsemblProtists" id="EKX52699"/>
    </source>
</evidence>
<dbReference type="GO" id="GO:0047429">
    <property type="term" value="F:nucleoside triphosphate diphosphatase activity"/>
    <property type="evidence" value="ECO:0007669"/>
    <property type="project" value="InterPro"/>
</dbReference>
<evidence type="ECO:0000313" key="4">
    <source>
        <dbReference type="Proteomes" id="UP000011087"/>
    </source>
</evidence>
<dbReference type="EnsemblProtists" id="EKX52699">
    <property type="protein sequence ID" value="EKX52699"/>
    <property type="gene ID" value="GUITHDRAFT_92283"/>
</dbReference>
<dbReference type="RefSeq" id="XP_005839679.1">
    <property type="nucleotide sequence ID" value="XM_005839622.1"/>
</dbReference>
<gene>
    <name evidence="2" type="ORF">GUITHDRAFT_92283</name>
</gene>
<dbReference type="KEGG" id="gtt:GUITHDRAFT_92283"/>
<evidence type="ECO:0008006" key="5">
    <source>
        <dbReference type="Google" id="ProtNLM"/>
    </source>
</evidence>
<dbReference type="AlphaFoldDB" id="L1JWI9"/>
<organism evidence="2">
    <name type="scientific">Guillardia theta (strain CCMP2712)</name>
    <name type="common">Cryptophyte</name>
    <dbReference type="NCBI Taxonomy" id="905079"/>
    <lineage>
        <taxon>Eukaryota</taxon>
        <taxon>Cryptophyceae</taxon>
        <taxon>Pyrenomonadales</taxon>
        <taxon>Geminigeraceae</taxon>
        <taxon>Guillardia</taxon>
    </lineage>
</organism>
<accession>L1JWI9</accession>
<dbReference type="OrthoDB" id="10267058at2759"/>
<evidence type="ECO:0000313" key="2">
    <source>
        <dbReference type="EMBL" id="EKX52699.1"/>
    </source>
</evidence>
<dbReference type="SUPFAM" id="SSF52972">
    <property type="entry name" value="ITPase-like"/>
    <property type="match status" value="1"/>
</dbReference>
<sequence>MLPANIDEKAIRSEDPEKLVLALANAKADALLQRHCKDGKWTGSEQVDESKVTLLLTSDQVVVHEGRILEKPEDQEEARSFISGYGRSPPSTVGAIAVTNVATGKRVTSLDKATIVFNSIPSDVIEEIVKDDMTLHCAGGLMVEDPRIQPYLVRIEGGMDSVMGLGKRTTRSLLESVLQ</sequence>
<dbReference type="Pfam" id="PF02545">
    <property type="entry name" value="Maf"/>
    <property type="match status" value="1"/>
</dbReference>
<dbReference type="PIRSF" id="PIRSF006305">
    <property type="entry name" value="Maf"/>
    <property type="match status" value="1"/>
</dbReference>
<dbReference type="HOGENOM" id="CLU_040416_4_1_1"/>
<dbReference type="PANTHER" id="PTHR43213:SF4">
    <property type="entry name" value="7-METHYL-GTP PYROPHOSPHATASE"/>
    <property type="match status" value="1"/>
</dbReference>
<dbReference type="InterPro" id="IPR003697">
    <property type="entry name" value="Maf-like"/>
</dbReference>
<proteinExistence type="predicted"/>
<dbReference type="Gene3D" id="3.90.950.10">
    <property type="match status" value="1"/>
</dbReference>
<dbReference type="PANTHER" id="PTHR43213">
    <property type="entry name" value="BIFUNCTIONAL DTTP/UTP PYROPHOSPHATASE/METHYLTRANSFERASE PROTEIN-RELATED"/>
    <property type="match status" value="1"/>
</dbReference>
<dbReference type="Proteomes" id="UP000011087">
    <property type="component" value="Unassembled WGS sequence"/>
</dbReference>
<keyword evidence="4" id="KW-1185">Reference proteome</keyword>
<dbReference type="GeneID" id="17309288"/>
<reference evidence="2 4" key="1">
    <citation type="journal article" date="2012" name="Nature">
        <title>Algal genomes reveal evolutionary mosaicism and the fate of nucleomorphs.</title>
        <authorList>
            <consortium name="DOE Joint Genome Institute"/>
            <person name="Curtis B.A."/>
            <person name="Tanifuji G."/>
            <person name="Burki F."/>
            <person name="Gruber A."/>
            <person name="Irimia M."/>
            <person name="Maruyama S."/>
            <person name="Arias M.C."/>
            <person name="Ball S.G."/>
            <person name="Gile G.H."/>
            <person name="Hirakawa Y."/>
            <person name="Hopkins J.F."/>
            <person name="Kuo A."/>
            <person name="Rensing S.A."/>
            <person name="Schmutz J."/>
            <person name="Symeonidi A."/>
            <person name="Elias M."/>
            <person name="Eveleigh R.J."/>
            <person name="Herman E.K."/>
            <person name="Klute M.J."/>
            <person name="Nakayama T."/>
            <person name="Obornik M."/>
            <person name="Reyes-Prieto A."/>
            <person name="Armbrust E.V."/>
            <person name="Aves S.J."/>
            <person name="Beiko R.G."/>
            <person name="Coutinho P."/>
            <person name="Dacks J.B."/>
            <person name="Durnford D.G."/>
            <person name="Fast N.M."/>
            <person name="Green B.R."/>
            <person name="Grisdale C.J."/>
            <person name="Hempel F."/>
            <person name="Henrissat B."/>
            <person name="Hoppner M.P."/>
            <person name="Ishida K."/>
            <person name="Kim E."/>
            <person name="Koreny L."/>
            <person name="Kroth P.G."/>
            <person name="Liu Y."/>
            <person name="Malik S.B."/>
            <person name="Maier U.G."/>
            <person name="McRose D."/>
            <person name="Mock T."/>
            <person name="Neilson J.A."/>
            <person name="Onodera N.T."/>
            <person name="Poole A.M."/>
            <person name="Pritham E.J."/>
            <person name="Richards T.A."/>
            <person name="Rocap G."/>
            <person name="Roy S.W."/>
            <person name="Sarai C."/>
            <person name="Schaack S."/>
            <person name="Shirato S."/>
            <person name="Slamovits C.H."/>
            <person name="Spencer D.F."/>
            <person name="Suzuki S."/>
            <person name="Worden A.Z."/>
            <person name="Zauner S."/>
            <person name="Barry K."/>
            <person name="Bell C."/>
            <person name="Bharti A.K."/>
            <person name="Crow J.A."/>
            <person name="Grimwood J."/>
            <person name="Kramer R."/>
            <person name="Lindquist E."/>
            <person name="Lucas S."/>
            <person name="Salamov A."/>
            <person name="McFadden G.I."/>
            <person name="Lane C.E."/>
            <person name="Keeling P.J."/>
            <person name="Gray M.W."/>
            <person name="Grigoriev I.V."/>
            <person name="Archibald J.M."/>
        </authorList>
    </citation>
    <scope>NUCLEOTIDE SEQUENCE</scope>
    <source>
        <strain evidence="2 4">CCMP2712</strain>
    </source>
</reference>
<dbReference type="InterPro" id="IPR029001">
    <property type="entry name" value="ITPase-like_fam"/>
</dbReference>
<dbReference type="eggNOG" id="KOG1509">
    <property type="taxonomic scope" value="Eukaryota"/>
</dbReference>
<reference evidence="4" key="2">
    <citation type="submission" date="2012-11" db="EMBL/GenBank/DDBJ databases">
        <authorList>
            <person name="Kuo A."/>
            <person name="Curtis B.A."/>
            <person name="Tanifuji G."/>
            <person name="Burki F."/>
            <person name="Gruber A."/>
            <person name="Irimia M."/>
            <person name="Maruyama S."/>
            <person name="Arias M.C."/>
            <person name="Ball S.G."/>
            <person name="Gile G.H."/>
            <person name="Hirakawa Y."/>
            <person name="Hopkins J.F."/>
            <person name="Rensing S.A."/>
            <person name="Schmutz J."/>
            <person name="Symeonidi A."/>
            <person name="Elias M."/>
            <person name="Eveleigh R.J."/>
            <person name="Herman E.K."/>
            <person name="Klute M.J."/>
            <person name="Nakayama T."/>
            <person name="Obornik M."/>
            <person name="Reyes-Prieto A."/>
            <person name="Armbrust E.V."/>
            <person name="Aves S.J."/>
            <person name="Beiko R.G."/>
            <person name="Coutinho P."/>
            <person name="Dacks J.B."/>
            <person name="Durnford D.G."/>
            <person name="Fast N.M."/>
            <person name="Green B.R."/>
            <person name="Grisdale C."/>
            <person name="Hempe F."/>
            <person name="Henrissat B."/>
            <person name="Hoppner M.P."/>
            <person name="Ishida K.-I."/>
            <person name="Kim E."/>
            <person name="Koreny L."/>
            <person name="Kroth P.G."/>
            <person name="Liu Y."/>
            <person name="Malik S.-B."/>
            <person name="Maier U.G."/>
            <person name="McRose D."/>
            <person name="Mock T."/>
            <person name="Neilson J.A."/>
            <person name="Onodera N.T."/>
            <person name="Poole A.M."/>
            <person name="Pritham E.J."/>
            <person name="Richards T.A."/>
            <person name="Rocap G."/>
            <person name="Roy S.W."/>
            <person name="Sarai C."/>
            <person name="Schaack S."/>
            <person name="Shirato S."/>
            <person name="Slamovits C.H."/>
            <person name="Spencer D.F."/>
            <person name="Suzuki S."/>
            <person name="Worden A.Z."/>
            <person name="Zauner S."/>
            <person name="Barry K."/>
            <person name="Bell C."/>
            <person name="Bharti A.K."/>
            <person name="Crow J.A."/>
            <person name="Grimwood J."/>
            <person name="Kramer R."/>
            <person name="Lindquist E."/>
            <person name="Lucas S."/>
            <person name="Salamov A."/>
            <person name="McFadden G.I."/>
            <person name="Lane C.E."/>
            <person name="Keeling P.J."/>
            <person name="Gray M.W."/>
            <person name="Grigoriev I.V."/>
            <person name="Archibald J.M."/>
        </authorList>
    </citation>
    <scope>NUCLEOTIDE SEQUENCE</scope>
    <source>
        <strain evidence="4">CCMP2712</strain>
    </source>
</reference>
<name>L1JWI9_GUITC</name>
<evidence type="ECO:0000256" key="1">
    <source>
        <dbReference type="ARBA" id="ARBA00022801"/>
    </source>
</evidence>
<dbReference type="EMBL" id="JH992972">
    <property type="protein sequence ID" value="EKX52699.1"/>
    <property type="molecule type" value="Genomic_DNA"/>
</dbReference>
<protein>
    <recommendedName>
        <fullName evidence="5">Maf-like protein</fullName>
    </recommendedName>
</protein>
<dbReference type="STRING" id="905079.L1JWI9"/>